<evidence type="ECO:0000313" key="2">
    <source>
        <dbReference type="Proteomes" id="UP001596415"/>
    </source>
</evidence>
<comment type="caution">
    <text evidence="1">The sequence shown here is derived from an EMBL/GenBank/DDBJ whole genome shotgun (WGS) entry which is preliminary data.</text>
</comment>
<organism evidence="1 2">
    <name type="scientific">Jejudonia soesokkakensis</name>
    <dbReference type="NCBI Taxonomy" id="1323432"/>
    <lineage>
        <taxon>Bacteria</taxon>
        <taxon>Pseudomonadati</taxon>
        <taxon>Bacteroidota</taxon>
        <taxon>Flavobacteriia</taxon>
        <taxon>Flavobacteriales</taxon>
        <taxon>Flavobacteriaceae</taxon>
        <taxon>Jejudonia</taxon>
    </lineage>
</organism>
<dbReference type="RefSeq" id="WP_380217080.1">
    <property type="nucleotide sequence ID" value="NZ_JBHTBN010000002.1"/>
</dbReference>
<sequence length="133" mass="15623">MKTRDAYLLEIRPEISSARILPGMSADEKFQNETLRPIAKLQNELLVAVFRNYIQKMKNVFHTLTIDQRLNYIENAIQKNTKFRNSLKGIIIGQFTLQEYETYIQNSSALNKRMMNIVKERLQSHVQLFDMVA</sequence>
<accession>A0ABW2MSG4</accession>
<name>A0ABW2MSG4_9FLAO</name>
<protein>
    <submittedName>
        <fullName evidence="1">Glyoxalase</fullName>
    </submittedName>
</protein>
<dbReference type="Proteomes" id="UP001596415">
    <property type="component" value="Unassembled WGS sequence"/>
</dbReference>
<keyword evidence="2" id="KW-1185">Reference proteome</keyword>
<proteinExistence type="predicted"/>
<reference evidence="2" key="1">
    <citation type="journal article" date="2019" name="Int. J. Syst. Evol. Microbiol.">
        <title>The Global Catalogue of Microorganisms (GCM) 10K type strain sequencing project: providing services to taxonomists for standard genome sequencing and annotation.</title>
        <authorList>
            <consortium name="The Broad Institute Genomics Platform"/>
            <consortium name="The Broad Institute Genome Sequencing Center for Infectious Disease"/>
            <person name="Wu L."/>
            <person name="Ma J."/>
        </authorList>
    </citation>
    <scope>NUCLEOTIDE SEQUENCE [LARGE SCALE GENOMIC DNA]</scope>
    <source>
        <strain evidence="2">CGMCC 1.16306</strain>
    </source>
</reference>
<gene>
    <name evidence="1" type="ORF">ACFQO1_06020</name>
</gene>
<evidence type="ECO:0000313" key="1">
    <source>
        <dbReference type="EMBL" id="MFC7357234.1"/>
    </source>
</evidence>
<dbReference type="EMBL" id="JBHTBN010000002">
    <property type="protein sequence ID" value="MFC7357234.1"/>
    <property type="molecule type" value="Genomic_DNA"/>
</dbReference>